<evidence type="ECO:0000256" key="4">
    <source>
        <dbReference type="ARBA" id="ARBA00022452"/>
    </source>
</evidence>
<dbReference type="Pfam" id="PF13609">
    <property type="entry name" value="Porin_4"/>
    <property type="match status" value="1"/>
</dbReference>
<reference evidence="12" key="1">
    <citation type="submission" date="2021-03" db="EMBL/GenBank/DDBJ databases">
        <authorList>
            <person name="Peeters C."/>
        </authorList>
    </citation>
    <scope>NUCLEOTIDE SEQUENCE</scope>
    <source>
        <strain evidence="12">LMG 31506</strain>
    </source>
</reference>
<comment type="subcellular location">
    <subcellularLocation>
        <location evidence="1">Cell outer membrane</location>
        <topology evidence="1">Multi-pass membrane protein</topology>
    </subcellularLocation>
</comment>
<evidence type="ECO:0000256" key="5">
    <source>
        <dbReference type="ARBA" id="ARBA00022692"/>
    </source>
</evidence>
<dbReference type="Proteomes" id="UP000672934">
    <property type="component" value="Unassembled WGS sequence"/>
</dbReference>
<keyword evidence="4" id="KW-1134">Transmembrane beta strand</keyword>
<proteinExistence type="predicted"/>
<dbReference type="GO" id="GO:0009279">
    <property type="term" value="C:cell outer membrane"/>
    <property type="evidence" value="ECO:0007669"/>
    <property type="project" value="UniProtKB-SubCell"/>
</dbReference>
<evidence type="ECO:0000256" key="9">
    <source>
        <dbReference type="ARBA" id="ARBA00023136"/>
    </source>
</evidence>
<organism evidence="12 13">
    <name type="scientific">Cupriavidus yeoncheonensis</name>
    <dbReference type="NCBI Taxonomy" id="1462994"/>
    <lineage>
        <taxon>Bacteria</taxon>
        <taxon>Pseudomonadati</taxon>
        <taxon>Pseudomonadota</taxon>
        <taxon>Betaproteobacteria</taxon>
        <taxon>Burkholderiales</taxon>
        <taxon>Burkholderiaceae</taxon>
        <taxon>Cupriavidus</taxon>
    </lineage>
</organism>
<sequence>MYLDAAKGRRRVARNFICHRGIRLRTVQVAGAMMATVASVASHADGLTISGLVGAGPTYTSNASGAARYSLDAAPNRPNYLAFNGSESLGDGTSAYFRLSGRFLSDTGQLIGQLFNANSIIGLRGQFGDLSLGLMRDFMFDYFTAGGFSGAWHGGIWGASQGPFTNFGGVNGPFPGGSFDYDRSNGELVANGAKYTNQFGPLKVGAMYAFGERPGSVNSGSSYSLGGLYQSGKLSATVAYIDFRDGTTTTSTAHIRTLGVGSKWTADDWTLAGTYSRTENANTGGVINNFGIGATRSFGERYGLTVHYQYMKGNAVLLDRYAHQLLMVAETSLSKRSRVYLQAVYQWAGGQDARAWINGASAPSGSSRQMLAGVFVEHLF</sequence>
<dbReference type="InterPro" id="IPR050298">
    <property type="entry name" value="Gram-neg_bact_OMP"/>
</dbReference>
<dbReference type="GO" id="GO:0006811">
    <property type="term" value="P:monoatomic ion transport"/>
    <property type="evidence" value="ECO:0007669"/>
    <property type="project" value="UniProtKB-KW"/>
</dbReference>
<keyword evidence="8" id="KW-0626">Porin</keyword>
<protein>
    <submittedName>
        <fullName evidence="12">Outer membrane porin protein 32</fullName>
    </submittedName>
</protein>
<evidence type="ECO:0000256" key="7">
    <source>
        <dbReference type="ARBA" id="ARBA00023065"/>
    </source>
</evidence>
<dbReference type="RefSeq" id="WP_211950895.1">
    <property type="nucleotide sequence ID" value="NZ_CAJPUY010000036.1"/>
</dbReference>
<keyword evidence="9" id="KW-0472">Membrane</keyword>
<evidence type="ECO:0000256" key="3">
    <source>
        <dbReference type="ARBA" id="ARBA00022448"/>
    </source>
</evidence>
<accession>A0A916J0G4</accession>
<evidence type="ECO:0000256" key="2">
    <source>
        <dbReference type="ARBA" id="ARBA00011233"/>
    </source>
</evidence>
<evidence type="ECO:0000313" key="12">
    <source>
        <dbReference type="EMBL" id="CAG2157621.1"/>
    </source>
</evidence>
<dbReference type="AlphaFoldDB" id="A0A916J0G4"/>
<name>A0A916J0G4_9BURK</name>
<comment type="caution">
    <text evidence="12">The sequence shown here is derived from an EMBL/GenBank/DDBJ whole genome shotgun (WGS) entry which is preliminary data.</text>
</comment>
<keyword evidence="5" id="KW-0812">Transmembrane</keyword>
<dbReference type="InterPro" id="IPR033900">
    <property type="entry name" value="Gram_neg_porin_domain"/>
</dbReference>
<feature type="domain" description="Porin" evidence="11">
    <location>
        <begin position="32"/>
        <end position="345"/>
    </location>
</feature>
<gene>
    <name evidence="12" type="ORF">LMG31506_06068</name>
</gene>
<dbReference type="PANTHER" id="PTHR34501:SF9">
    <property type="entry name" value="MAJOR OUTER MEMBRANE PROTEIN P.IA"/>
    <property type="match status" value="1"/>
</dbReference>
<dbReference type="GO" id="GO:0015288">
    <property type="term" value="F:porin activity"/>
    <property type="evidence" value="ECO:0007669"/>
    <property type="project" value="UniProtKB-KW"/>
</dbReference>
<dbReference type="PANTHER" id="PTHR34501">
    <property type="entry name" value="PROTEIN YDDL-RELATED"/>
    <property type="match status" value="1"/>
</dbReference>
<dbReference type="Gene3D" id="2.40.160.10">
    <property type="entry name" value="Porin"/>
    <property type="match status" value="1"/>
</dbReference>
<evidence type="ECO:0000256" key="10">
    <source>
        <dbReference type="ARBA" id="ARBA00023237"/>
    </source>
</evidence>
<dbReference type="GO" id="GO:0046930">
    <property type="term" value="C:pore complex"/>
    <property type="evidence" value="ECO:0007669"/>
    <property type="project" value="UniProtKB-KW"/>
</dbReference>
<keyword evidence="10" id="KW-0998">Cell outer membrane</keyword>
<keyword evidence="13" id="KW-1185">Reference proteome</keyword>
<keyword evidence="7" id="KW-0406">Ion transport</keyword>
<evidence type="ECO:0000256" key="1">
    <source>
        <dbReference type="ARBA" id="ARBA00004571"/>
    </source>
</evidence>
<evidence type="ECO:0000313" key="13">
    <source>
        <dbReference type="Proteomes" id="UP000672934"/>
    </source>
</evidence>
<dbReference type="SUPFAM" id="SSF56935">
    <property type="entry name" value="Porins"/>
    <property type="match status" value="1"/>
</dbReference>
<keyword evidence="6" id="KW-0732">Signal</keyword>
<dbReference type="CDD" id="cd00342">
    <property type="entry name" value="gram_neg_porins"/>
    <property type="match status" value="1"/>
</dbReference>
<evidence type="ECO:0000259" key="11">
    <source>
        <dbReference type="Pfam" id="PF13609"/>
    </source>
</evidence>
<dbReference type="InterPro" id="IPR023614">
    <property type="entry name" value="Porin_dom_sf"/>
</dbReference>
<dbReference type="EMBL" id="CAJPUY010000036">
    <property type="protein sequence ID" value="CAG2157621.1"/>
    <property type="molecule type" value="Genomic_DNA"/>
</dbReference>
<keyword evidence="3" id="KW-0813">Transport</keyword>
<evidence type="ECO:0000256" key="6">
    <source>
        <dbReference type="ARBA" id="ARBA00022729"/>
    </source>
</evidence>
<evidence type="ECO:0000256" key="8">
    <source>
        <dbReference type="ARBA" id="ARBA00023114"/>
    </source>
</evidence>
<comment type="subunit">
    <text evidence="2">Homotrimer.</text>
</comment>